<dbReference type="Proteomes" id="UP000012174">
    <property type="component" value="Unassembled WGS sequence"/>
</dbReference>
<dbReference type="Pfam" id="PF00144">
    <property type="entry name" value="Beta-lactamase"/>
    <property type="match status" value="1"/>
</dbReference>
<evidence type="ECO:0000313" key="3">
    <source>
        <dbReference type="EMBL" id="EMR65273.1"/>
    </source>
</evidence>
<protein>
    <submittedName>
        <fullName evidence="3">Putative d-protein</fullName>
    </submittedName>
</protein>
<dbReference type="HOGENOM" id="CLU_020027_14_2_1"/>
<comment type="similarity">
    <text evidence="1">Belongs to the peptidase S12 family.</text>
</comment>
<dbReference type="PANTHER" id="PTHR46825">
    <property type="entry name" value="D-ALANYL-D-ALANINE-CARBOXYPEPTIDASE/ENDOPEPTIDASE AMPH"/>
    <property type="match status" value="1"/>
</dbReference>
<dbReference type="OMA" id="WWMPYDE"/>
<reference evidence="4" key="1">
    <citation type="journal article" date="2013" name="Genome Announc.">
        <title>Draft genome sequence of the grapevine dieback fungus Eutypa lata UCR-EL1.</title>
        <authorList>
            <person name="Blanco-Ulate B."/>
            <person name="Rolshausen P.E."/>
            <person name="Cantu D."/>
        </authorList>
    </citation>
    <scope>NUCLEOTIDE SEQUENCE [LARGE SCALE GENOMIC DNA]</scope>
    <source>
        <strain evidence="4">UCR-EL1</strain>
    </source>
</reference>
<dbReference type="AlphaFoldDB" id="M7SLL0"/>
<dbReference type="eggNOG" id="ENOG502QQBX">
    <property type="taxonomic scope" value="Eukaryota"/>
</dbReference>
<dbReference type="SUPFAM" id="SSF56601">
    <property type="entry name" value="beta-lactamase/transpeptidase-like"/>
    <property type="match status" value="1"/>
</dbReference>
<dbReference type="InterPro" id="IPR050491">
    <property type="entry name" value="AmpC-like"/>
</dbReference>
<evidence type="ECO:0000313" key="4">
    <source>
        <dbReference type="Proteomes" id="UP000012174"/>
    </source>
</evidence>
<accession>M7SLL0</accession>
<evidence type="ECO:0000256" key="1">
    <source>
        <dbReference type="ARBA" id="ARBA00038215"/>
    </source>
</evidence>
<dbReference type="InterPro" id="IPR001466">
    <property type="entry name" value="Beta-lactam-related"/>
</dbReference>
<evidence type="ECO:0000259" key="2">
    <source>
        <dbReference type="Pfam" id="PF00144"/>
    </source>
</evidence>
<feature type="domain" description="Beta-lactamase-related" evidence="2">
    <location>
        <begin position="4"/>
        <end position="353"/>
    </location>
</feature>
<dbReference type="OrthoDB" id="5946976at2759"/>
<proteinExistence type="inferred from homology"/>
<keyword evidence="4" id="KW-1185">Reference proteome</keyword>
<name>M7SLL0_EUTLA</name>
<dbReference type="Gene3D" id="2.40.128.600">
    <property type="match status" value="1"/>
</dbReference>
<gene>
    <name evidence="3" type="ORF">UCREL1_7751</name>
</gene>
<sequence length="517" mass="57532">MNIGGTPGAAIAVIHHNNLIHTEYIGFRDTESRLPVNEKTIFPCASLTKAVVSAAVALCVEDGKFNWDTPVKDILPDFHTKSEILHHNMTPVDCLSHRAGMQNSLYWLGSMNTVLIAKEKSMDFINDLKQVKPFRNEYLYNNLGYEIAAHILEEATGDPWERILHTRIFEALGMSRTGTRANFDDGKNRAKTYGALDDATPVEVVPMLSGDDTVGGPGSAMRSCVRDLVELYTAFLQADKHQTDNGTSSTPKNPLRQVPFLFSPKISMNRVAHHETSYALGWARVQTPGPMGAIGLNPNLLSPKPAPNVASGHASTLIYYHQGSMPGNLAAVNLLPDSQGAIIVLTNSLALNDTADWLGQLYLEAYLGVDKRNDYVALAEETAVAAREWYPNVASELQRHKTPGTSSPRDLSEYTGAFHNDARTMMISIFISQAGDLQLSFQGLESEVYDLQHYQDDTFTWLVARDDLARRGRFTNYNAEYFKIGFGSEKKEEPITFLTWWHDKYLPAPERFTRTSN</sequence>
<dbReference type="EMBL" id="KB706899">
    <property type="protein sequence ID" value="EMR65273.1"/>
    <property type="molecule type" value="Genomic_DNA"/>
</dbReference>
<dbReference type="InterPro" id="IPR012338">
    <property type="entry name" value="Beta-lactam/transpept-like"/>
</dbReference>
<dbReference type="Gene3D" id="3.40.710.10">
    <property type="entry name" value="DD-peptidase/beta-lactamase superfamily"/>
    <property type="match status" value="1"/>
</dbReference>
<dbReference type="KEGG" id="ela:UCREL1_7751"/>
<dbReference type="PANTHER" id="PTHR46825:SF14">
    <property type="entry name" value="BETA-LACTAMASE-RELATED DOMAIN-CONTAINING PROTEIN"/>
    <property type="match status" value="1"/>
</dbReference>
<organism evidence="3 4">
    <name type="scientific">Eutypa lata (strain UCR-EL1)</name>
    <name type="common">Grapevine dieback disease fungus</name>
    <name type="synonym">Eutypa armeniacae</name>
    <dbReference type="NCBI Taxonomy" id="1287681"/>
    <lineage>
        <taxon>Eukaryota</taxon>
        <taxon>Fungi</taxon>
        <taxon>Dikarya</taxon>
        <taxon>Ascomycota</taxon>
        <taxon>Pezizomycotina</taxon>
        <taxon>Sordariomycetes</taxon>
        <taxon>Xylariomycetidae</taxon>
        <taxon>Xylariales</taxon>
        <taxon>Diatrypaceae</taxon>
        <taxon>Eutypa</taxon>
    </lineage>
</organism>